<comment type="similarity">
    <text evidence="2">Belongs to the MipA/OmpV family.</text>
</comment>
<dbReference type="PANTHER" id="PTHR38776:SF1">
    <property type="entry name" value="MLTA-INTERACTING PROTEIN-RELATED"/>
    <property type="match status" value="1"/>
</dbReference>
<evidence type="ECO:0000256" key="1">
    <source>
        <dbReference type="ARBA" id="ARBA00004442"/>
    </source>
</evidence>
<dbReference type="SUPFAM" id="SSF56935">
    <property type="entry name" value="Porins"/>
    <property type="match status" value="1"/>
</dbReference>
<gene>
    <name evidence="7" type="primary">mipA</name>
    <name evidence="7" type="ORF">NCTC10738_02712</name>
</gene>
<evidence type="ECO:0000313" key="7">
    <source>
        <dbReference type="EMBL" id="SUI79208.1"/>
    </source>
</evidence>
<evidence type="ECO:0000256" key="4">
    <source>
        <dbReference type="ARBA" id="ARBA00023136"/>
    </source>
</evidence>
<dbReference type="PANTHER" id="PTHR38776">
    <property type="entry name" value="MLTA-INTERACTING PROTEIN-RELATED"/>
    <property type="match status" value="1"/>
</dbReference>
<organism evidence="7 8">
    <name type="scientific">Shewanella algae</name>
    <dbReference type="NCBI Taxonomy" id="38313"/>
    <lineage>
        <taxon>Bacteria</taxon>
        <taxon>Pseudomonadati</taxon>
        <taxon>Pseudomonadota</taxon>
        <taxon>Gammaproteobacteria</taxon>
        <taxon>Alteromonadales</taxon>
        <taxon>Shewanellaceae</taxon>
        <taxon>Shewanella</taxon>
    </lineage>
</organism>
<dbReference type="RefSeq" id="WP_115389880.1">
    <property type="nucleotide sequence ID" value="NZ_CAXOJE010000035.1"/>
</dbReference>
<accession>A0A380AF80</accession>
<dbReference type="InterPro" id="IPR010583">
    <property type="entry name" value="MipA"/>
</dbReference>
<keyword evidence="5" id="KW-0998">Cell outer membrane</keyword>
<feature type="chain" id="PRO_5016607591" evidence="6">
    <location>
        <begin position="20"/>
        <end position="290"/>
    </location>
</feature>
<reference evidence="7 8" key="1">
    <citation type="submission" date="2018-06" db="EMBL/GenBank/DDBJ databases">
        <authorList>
            <consortium name="Pathogen Informatics"/>
            <person name="Doyle S."/>
        </authorList>
    </citation>
    <scope>NUCLEOTIDE SEQUENCE [LARGE SCALE GENOMIC DNA]</scope>
    <source>
        <strain evidence="7 8">NCTC10738</strain>
    </source>
</reference>
<dbReference type="GO" id="GO:0009252">
    <property type="term" value="P:peptidoglycan biosynthetic process"/>
    <property type="evidence" value="ECO:0007669"/>
    <property type="project" value="TreeGrafter"/>
</dbReference>
<sequence length="290" mass="33465">MSVRLCLFIISLFSLSAWAHPYCEERECIPVGEWDLGLALGYGQKSNPLRHQDDIPLYVIPSIAYYGENWFFDNGNLGLTLAESENYTINLVTAYSRERAFFYRWDPSNVFTSSGGSQVSITPESRAAPVMLMQSSEPPKVFNELEDRHFTFLGGAEAFIYTRYGILNLSLTHDMFNVHRGTEAKARWLYHLTLERWKLEFALNIEWKSKEIVDYYFGVRPSENAYWSQAYQGSSGFNRGLEFTGRYSLNEDWDLVLGLRYTQLADEIAKSPLLDEDDVRAFFIGAAYRF</sequence>
<name>A0A380AF80_9GAMM</name>
<proteinExistence type="inferred from homology"/>
<dbReference type="GO" id="GO:0009279">
    <property type="term" value="C:cell outer membrane"/>
    <property type="evidence" value="ECO:0007669"/>
    <property type="project" value="UniProtKB-SubCell"/>
</dbReference>
<evidence type="ECO:0000256" key="2">
    <source>
        <dbReference type="ARBA" id="ARBA00005722"/>
    </source>
</evidence>
<protein>
    <submittedName>
        <fullName evidence="7">MltA-interacting protein</fullName>
    </submittedName>
</protein>
<evidence type="ECO:0000256" key="3">
    <source>
        <dbReference type="ARBA" id="ARBA00022729"/>
    </source>
</evidence>
<evidence type="ECO:0000256" key="6">
    <source>
        <dbReference type="SAM" id="SignalP"/>
    </source>
</evidence>
<keyword evidence="8" id="KW-1185">Reference proteome</keyword>
<evidence type="ECO:0000256" key="5">
    <source>
        <dbReference type="ARBA" id="ARBA00023237"/>
    </source>
</evidence>
<dbReference type="AlphaFoldDB" id="A0A380AF80"/>
<dbReference type="Proteomes" id="UP000254069">
    <property type="component" value="Unassembled WGS sequence"/>
</dbReference>
<dbReference type="EMBL" id="UGYO01000001">
    <property type="protein sequence ID" value="SUI79208.1"/>
    <property type="molecule type" value="Genomic_DNA"/>
</dbReference>
<comment type="subcellular location">
    <subcellularLocation>
        <location evidence="1">Cell outer membrane</location>
    </subcellularLocation>
</comment>
<feature type="signal peptide" evidence="6">
    <location>
        <begin position="1"/>
        <end position="19"/>
    </location>
</feature>
<evidence type="ECO:0000313" key="8">
    <source>
        <dbReference type="Proteomes" id="UP000254069"/>
    </source>
</evidence>
<keyword evidence="3 6" id="KW-0732">Signal</keyword>
<keyword evidence="4" id="KW-0472">Membrane</keyword>
<dbReference type="Pfam" id="PF06629">
    <property type="entry name" value="MipA"/>
    <property type="match status" value="1"/>
</dbReference>